<gene>
    <name evidence="2" type="ORF">FNW02_14750</name>
</gene>
<evidence type="ECO:0000313" key="3">
    <source>
        <dbReference type="Proteomes" id="UP001165986"/>
    </source>
</evidence>
<organism evidence="2 3">
    <name type="scientific">Komarekiella delphini-convector SJRDD-AB1</name>
    <dbReference type="NCBI Taxonomy" id="2593771"/>
    <lineage>
        <taxon>Bacteria</taxon>
        <taxon>Bacillati</taxon>
        <taxon>Cyanobacteriota</taxon>
        <taxon>Cyanophyceae</taxon>
        <taxon>Nostocales</taxon>
        <taxon>Nostocaceae</taxon>
        <taxon>Komarekiella</taxon>
        <taxon>Komarekiella delphini-convector</taxon>
    </lineage>
</organism>
<evidence type="ECO:0000313" key="2">
    <source>
        <dbReference type="EMBL" id="MBD6617058.1"/>
    </source>
</evidence>
<protein>
    <submittedName>
        <fullName evidence="2">SMI1/KNR4 family protein</fullName>
    </submittedName>
</protein>
<feature type="domain" description="Knr4/Smi1-like" evidence="1">
    <location>
        <begin position="36"/>
        <end position="214"/>
    </location>
</feature>
<dbReference type="SUPFAM" id="SSF160631">
    <property type="entry name" value="SMI1/KNR4-like"/>
    <property type="match status" value="1"/>
</dbReference>
<dbReference type="RefSeq" id="WP_191758293.1">
    <property type="nucleotide sequence ID" value="NZ_VJXY01000014.1"/>
</dbReference>
<dbReference type="Pfam" id="PF09346">
    <property type="entry name" value="SMI1_KNR4"/>
    <property type="match status" value="1"/>
</dbReference>
<accession>A0AA40SXD5</accession>
<dbReference type="SMART" id="SM00860">
    <property type="entry name" value="SMI1_KNR4"/>
    <property type="match status" value="1"/>
</dbReference>
<evidence type="ECO:0000259" key="1">
    <source>
        <dbReference type="SMART" id="SM00860"/>
    </source>
</evidence>
<proteinExistence type="predicted"/>
<dbReference type="InterPro" id="IPR018958">
    <property type="entry name" value="Knr4/Smi1-like_dom"/>
</dbReference>
<sequence>MNKVLQFKKNLTQLAILDATFQVFGSESHQYQLNLCLSNTDIQKFESKYDITLPSDYRNFLLEVGNGGAGPGYGLYRLPGIEYENVILETPYPKKSEFFSKPFPLTQAWNNLDLITENKGGSFVLRDAYFDDRFTQGTLTIANYGCGIYAMLVITGEQRGKIWIDDRTNDNGIYPACLSFCRSFHDADTDDFHADGNEGQPLSFDDWYEDWLNRSLHQVRES</sequence>
<dbReference type="AlphaFoldDB" id="A0AA40SXD5"/>
<dbReference type="Gene3D" id="3.40.1580.10">
    <property type="entry name" value="SMI1/KNR4-like"/>
    <property type="match status" value="1"/>
</dbReference>
<comment type="caution">
    <text evidence="2">The sequence shown here is derived from an EMBL/GenBank/DDBJ whole genome shotgun (WGS) entry which is preliminary data.</text>
</comment>
<reference evidence="2" key="1">
    <citation type="submission" date="2019-07" db="EMBL/GenBank/DDBJ databases">
        <title>Toxilogical consequences of a new and cryptic species of cyanobacteria (Komarekiella delphini-convector) recovered from the epidermis of a bottlenose dolphin and 1500 ft. in the air.</title>
        <authorList>
            <person name="Brown A.O."/>
            <person name="Dvorak P."/>
            <person name="Villanueva C.D."/>
            <person name="Foss A.J."/>
            <person name="Garvey A.D."/>
            <person name="Gibson Q.A."/>
            <person name="Johansen J.R."/>
            <person name="Casamatta D.A."/>
        </authorList>
    </citation>
    <scope>NUCLEOTIDE SEQUENCE</scope>
    <source>
        <strain evidence="2">SJRDD-AB1</strain>
    </source>
</reference>
<name>A0AA40SXD5_9NOST</name>
<dbReference type="InterPro" id="IPR037883">
    <property type="entry name" value="Knr4/Smi1-like_sf"/>
</dbReference>
<dbReference type="Proteomes" id="UP001165986">
    <property type="component" value="Unassembled WGS sequence"/>
</dbReference>
<dbReference type="EMBL" id="VJXY01000014">
    <property type="protein sequence ID" value="MBD6617058.1"/>
    <property type="molecule type" value="Genomic_DNA"/>
</dbReference>
<keyword evidence="3" id="KW-1185">Reference proteome</keyword>